<reference evidence="7" key="1">
    <citation type="submission" date="2021-05" db="EMBL/GenBank/DDBJ databases">
        <title>The genome of the haptophyte Pavlova lutheri (Diacronema luteri, Pavlovales) - a model for lipid biosynthesis in eukaryotic algae.</title>
        <authorList>
            <person name="Hulatt C.J."/>
            <person name="Posewitz M.C."/>
        </authorList>
    </citation>
    <scope>NUCLEOTIDE SEQUENCE</scope>
    <source>
        <strain evidence="7">NIVA-4/92</strain>
    </source>
</reference>
<feature type="transmembrane region" description="Helical" evidence="6">
    <location>
        <begin position="95"/>
        <end position="114"/>
    </location>
</feature>
<evidence type="ECO:0000256" key="4">
    <source>
        <dbReference type="ARBA" id="ARBA00022989"/>
    </source>
</evidence>
<dbReference type="GO" id="GO:0032511">
    <property type="term" value="P:late endosome to vacuole transport via multivesicular body sorting pathway"/>
    <property type="evidence" value="ECO:0007669"/>
    <property type="project" value="TreeGrafter"/>
</dbReference>
<dbReference type="PANTHER" id="PTHR12050">
    <property type="entry name" value="LEPTIN RECEPTOR-RELATED"/>
    <property type="match status" value="1"/>
</dbReference>
<evidence type="ECO:0000313" key="8">
    <source>
        <dbReference type="Proteomes" id="UP000751190"/>
    </source>
</evidence>
<organism evidence="7 8">
    <name type="scientific">Diacronema lutheri</name>
    <name type="common">Unicellular marine alga</name>
    <name type="synonym">Monochrysis lutheri</name>
    <dbReference type="NCBI Taxonomy" id="2081491"/>
    <lineage>
        <taxon>Eukaryota</taxon>
        <taxon>Haptista</taxon>
        <taxon>Haptophyta</taxon>
        <taxon>Pavlovophyceae</taxon>
        <taxon>Pavlovales</taxon>
        <taxon>Pavlovaceae</taxon>
        <taxon>Diacronema</taxon>
    </lineage>
</organism>
<dbReference type="OMA" id="CFHQANL"/>
<evidence type="ECO:0000256" key="1">
    <source>
        <dbReference type="ARBA" id="ARBA00004141"/>
    </source>
</evidence>
<evidence type="ECO:0000256" key="5">
    <source>
        <dbReference type="ARBA" id="ARBA00023136"/>
    </source>
</evidence>
<proteinExistence type="inferred from homology"/>
<dbReference type="EMBL" id="JAGTXO010000005">
    <property type="protein sequence ID" value="KAG8467719.1"/>
    <property type="molecule type" value="Genomic_DNA"/>
</dbReference>
<evidence type="ECO:0000256" key="3">
    <source>
        <dbReference type="ARBA" id="ARBA00022692"/>
    </source>
</evidence>
<dbReference type="Proteomes" id="UP000751190">
    <property type="component" value="Unassembled WGS sequence"/>
</dbReference>
<feature type="transmembrane region" description="Helical" evidence="6">
    <location>
        <begin position="34"/>
        <end position="52"/>
    </location>
</feature>
<gene>
    <name evidence="7" type="ORF">KFE25_006771</name>
</gene>
<dbReference type="PANTHER" id="PTHR12050:SF0">
    <property type="entry name" value="RH04491P"/>
    <property type="match status" value="1"/>
</dbReference>
<dbReference type="OrthoDB" id="14246at2759"/>
<dbReference type="AlphaFoldDB" id="A0A8J5XW96"/>
<feature type="transmembrane region" description="Helical" evidence="6">
    <location>
        <begin position="64"/>
        <end position="83"/>
    </location>
</feature>
<keyword evidence="3 6" id="KW-0812">Transmembrane</keyword>
<comment type="caution">
    <text evidence="7">The sequence shown here is derived from an EMBL/GenBank/DDBJ whole genome shotgun (WGS) entry which is preliminary data.</text>
</comment>
<sequence>MNVSQLIGLSFLAVCSIFLHIFACAIYDNWWPMLVLLGYMCVPVPIFMFAILKGGSTDRSGLHWTEFATSFFFTNVLGIPFLLHHGEMIETGSLVLSLLGTFFAVVCAGLQAYLSGSALDIYNLLMGEQ</sequence>
<dbReference type="GO" id="GO:0005768">
    <property type="term" value="C:endosome"/>
    <property type="evidence" value="ECO:0007669"/>
    <property type="project" value="TreeGrafter"/>
</dbReference>
<evidence type="ECO:0000313" key="7">
    <source>
        <dbReference type="EMBL" id="KAG8467719.1"/>
    </source>
</evidence>
<keyword evidence="5 6" id="KW-0472">Membrane</keyword>
<name>A0A8J5XW96_DIALT</name>
<evidence type="ECO:0000256" key="6">
    <source>
        <dbReference type="SAM" id="Phobius"/>
    </source>
</evidence>
<dbReference type="Pfam" id="PF04133">
    <property type="entry name" value="Vps55"/>
    <property type="match status" value="1"/>
</dbReference>
<comment type="similarity">
    <text evidence="2">Belongs to the OB-RGRP/VPS55 family.</text>
</comment>
<protein>
    <submittedName>
        <fullName evidence="7">Uncharacterized protein</fullName>
    </submittedName>
</protein>
<comment type="subcellular location">
    <subcellularLocation>
        <location evidence="1">Membrane</location>
        <topology evidence="1">Multi-pass membrane protein</topology>
    </subcellularLocation>
</comment>
<evidence type="ECO:0000256" key="2">
    <source>
        <dbReference type="ARBA" id="ARBA00005645"/>
    </source>
</evidence>
<accession>A0A8J5XW96</accession>
<keyword evidence="4 6" id="KW-1133">Transmembrane helix</keyword>
<dbReference type="GO" id="GO:0016020">
    <property type="term" value="C:membrane"/>
    <property type="evidence" value="ECO:0007669"/>
    <property type="project" value="UniProtKB-SubCell"/>
</dbReference>
<dbReference type="InterPro" id="IPR007262">
    <property type="entry name" value="Vps55/LEPROT"/>
</dbReference>
<feature type="transmembrane region" description="Helical" evidence="6">
    <location>
        <begin position="6"/>
        <end position="27"/>
    </location>
</feature>
<keyword evidence="8" id="KW-1185">Reference proteome</keyword>